<dbReference type="Gene3D" id="3.10.350.10">
    <property type="entry name" value="LysM domain"/>
    <property type="match status" value="2"/>
</dbReference>
<dbReference type="SMART" id="SM00257">
    <property type="entry name" value="LysM"/>
    <property type="match status" value="2"/>
</dbReference>
<evidence type="ECO:0000256" key="1">
    <source>
        <dbReference type="ARBA" id="ARBA00022669"/>
    </source>
</evidence>
<sequence>MLAAKQLFSIVALSAFLTVASAQARLGCSRNGTVQENDTCDVLSVRDSVSTFQLANANKDAIDTFCDNIFPGENLCLGLVGEDCTTVVAVQSGDSCSAIADTASIPVATLLANNPNVNSDCSNIYPGEVLCTASQIITYT</sequence>
<keyword evidence="3" id="KW-0732">Signal</keyword>
<reference evidence="5" key="1">
    <citation type="submission" date="2022-01" db="EMBL/GenBank/DDBJ databases">
        <title>Comparative genomics reveals a dynamic genome evolution in the ectomycorrhizal milk-cap (Lactarius) mushrooms.</title>
        <authorList>
            <consortium name="DOE Joint Genome Institute"/>
            <person name="Lebreton A."/>
            <person name="Tang N."/>
            <person name="Kuo A."/>
            <person name="LaButti K."/>
            <person name="Drula E."/>
            <person name="Barry K."/>
            <person name="Clum A."/>
            <person name="Lipzen A."/>
            <person name="Mousain D."/>
            <person name="Ng V."/>
            <person name="Wang R."/>
            <person name="Wang X."/>
            <person name="Dai Y."/>
            <person name="Henrissat B."/>
            <person name="Grigoriev I.V."/>
            <person name="Guerin-Laguette A."/>
            <person name="Yu F."/>
            <person name="Martin F.M."/>
        </authorList>
    </citation>
    <scope>NUCLEOTIDE SEQUENCE</scope>
    <source>
        <strain evidence="5">QP</strain>
    </source>
</reference>
<dbReference type="AlphaFoldDB" id="A0AAD4QB95"/>
<dbReference type="InterPro" id="IPR018392">
    <property type="entry name" value="LysM"/>
</dbReference>
<feature type="chain" id="PRO_5042095329" description="LysM domain-containing protein" evidence="3">
    <location>
        <begin position="23"/>
        <end position="140"/>
    </location>
</feature>
<dbReference type="EMBL" id="JAKELL010000022">
    <property type="protein sequence ID" value="KAH8992465.1"/>
    <property type="molecule type" value="Genomic_DNA"/>
</dbReference>
<protein>
    <recommendedName>
        <fullName evidence="4">LysM domain-containing protein</fullName>
    </recommendedName>
</protein>
<evidence type="ECO:0000313" key="5">
    <source>
        <dbReference type="EMBL" id="KAH8992465.1"/>
    </source>
</evidence>
<keyword evidence="2" id="KW-0843">Virulence</keyword>
<dbReference type="PANTHER" id="PTHR34997">
    <property type="entry name" value="AM15"/>
    <property type="match status" value="1"/>
</dbReference>
<dbReference type="GO" id="GO:0008061">
    <property type="term" value="F:chitin binding"/>
    <property type="evidence" value="ECO:0007669"/>
    <property type="project" value="UniProtKB-KW"/>
</dbReference>
<evidence type="ECO:0000256" key="2">
    <source>
        <dbReference type="ARBA" id="ARBA00023026"/>
    </source>
</evidence>
<dbReference type="Pfam" id="PF01476">
    <property type="entry name" value="LysM"/>
    <property type="match status" value="2"/>
</dbReference>
<dbReference type="PANTHER" id="PTHR34997:SF1">
    <property type="entry name" value="PEPTIDOGLYCAN-BINDING LYSIN DOMAIN"/>
    <property type="match status" value="1"/>
</dbReference>
<dbReference type="InterPro" id="IPR036779">
    <property type="entry name" value="LysM_dom_sf"/>
</dbReference>
<name>A0AAD4QB95_9AGAM</name>
<keyword evidence="6" id="KW-1185">Reference proteome</keyword>
<dbReference type="PROSITE" id="PS51782">
    <property type="entry name" value="LYSM"/>
    <property type="match status" value="2"/>
</dbReference>
<feature type="domain" description="LysM" evidence="4">
    <location>
        <begin position="30"/>
        <end position="77"/>
    </location>
</feature>
<dbReference type="InterPro" id="IPR052210">
    <property type="entry name" value="LysM1-like"/>
</dbReference>
<accession>A0AAD4QB95</accession>
<proteinExistence type="predicted"/>
<comment type="caution">
    <text evidence="5">The sequence shown here is derived from an EMBL/GenBank/DDBJ whole genome shotgun (WGS) entry which is preliminary data.</text>
</comment>
<dbReference type="Proteomes" id="UP001201163">
    <property type="component" value="Unassembled WGS sequence"/>
</dbReference>
<dbReference type="SUPFAM" id="SSF54106">
    <property type="entry name" value="LysM domain"/>
    <property type="match status" value="2"/>
</dbReference>
<dbReference type="CDD" id="cd00118">
    <property type="entry name" value="LysM"/>
    <property type="match status" value="2"/>
</dbReference>
<organism evidence="5 6">
    <name type="scientific">Lactarius akahatsu</name>
    <dbReference type="NCBI Taxonomy" id="416441"/>
    <lineage>
        <taxon>Eukaryota</taxon>
        <taxon>Fungi</taxon>
        <taxon>Dikarya</taxon>
        <taxon>Basidiomycota</taxon>
        <taxon>Agaricomycotina</taxon>
        <taxon>Agaricomycetes</taxon>
        <taxon>Russulales</taxon>
        <taxon>Russulaceae</taxon>
        <taxon>Lactarius</taxon>
    </lineage>
</organism>
<feature type="signal peptide" evidence="3">
    <location>
        <begin position="1"/>
        <end position="22"/>
    </location>
</feature>
<evidence type="ECO:0000313" key="6">
    <source>
        <dbReference type="Proteomes" id="UP001201163"/>
    </source>
</evidence>
<feature type="domain" description="LysM" evidence="4">
    <location>
        <begin position="86"/>
        <end position="132"/>
    </location>
</feature>
<evidence type="ECO:0000259" key="4">
    <source>
        <dbReference type="PROSITE" id="PS51782"/>
    </source>
</evidence>
<gene>
    <name evidence="5" type="ORF">EDB92DRAFT_571131</name>
</gene>
<keyword evidence="1" id="KW-0147">Chitin-binding</keyword>
<evidence type="ECO:0000256" key="3">
    <source>
        <dbReference type="SAM" id="SignalP"/>
    </source>
</evidence>